<dbReference type="AlphaFoldDB" id="A0A4Z2EZM6"/>
<gene>
    <name evidence="2" type="ORF">EYF80_056131</name>
</gene>
<protein>
    <submittedName>
        <fullName evidence="2">Uncharacterized protein</fullName>
    </submittedName>
</protein>
<keyword evidence="3" id="KW-1185">Reference proteome</keyword>
<organism evidence="2 3">
    <name type="scientific">Liparis tanakae</name>
    <name type="common">Tanaka's snailfish</name>
    <dbReference type="NCBI Taxonomy" id="230148"/>
    <lineage>
        <taxon>Eukaryota</taxon>
        <taxon>Metazoa</taxon>
        <taxon>Chordata</taxon>
        <taxon>Craniata</taxon>
        <taxon>Vertebrata</taxon>
        <taxon>Euteleostomi</taxon>
        <taxon>Actinopterygii</taxon>
        <taxon>Neopterygii</taxon>
        <taxon>Teleostei</taxon>
        <taxon>Neoteleostei</taxon>
        <taxon>Acanthomorphata</taxon>
        <taxon>Eupercaria</taxon>
        <taxon>Perciformes</taxon>
        <taxon>Cottioidei</taxon>
        <taxon>Cottales</taxon>
        <taxon>Liparidae</taxon>
        <taxon>Liparis</taxon>
    </lineage>
</organism>
<feature type="compositionally biased region" description="Low complexity" evidence="1">
    <location>
        <begin position="7"/>
        <end position="18"/>
    </location>
</feature>
<feature type="region of interest" description="Disordered" evidence="1">
    <location>
        <begin position="94"/>
        <end position="143"/>
    </location>
</feature>
<sequence>MAFVSSLPELTEQTELTEAQGPLASDRRSPKDRRLLGGAVGSAPKRTVEVNHVGPDPTGPQPQAAGAAFTTELHASGGSEPAARFPAVSAAVSAAVSPQQTRRPRPSGSPGQAAVSAARHGREFRHRGWTRATAIDDSYQRPL</sequence>
<dbReference type="Proteomes" id="UP000314294">
    <property type="component" value="Unassembled WGS sequence"/>
</dbReference>
<comment type="caution">
    <text evidence="2">The sequence shown here is derived from an EMBL/GenBank/DDBJ whole genome shotgun (WGS) entry which is preliminary data.</text>
</comment>
<feature type="region of interest" description="Disordered" evidence="1">
    <location>
        <begin position="1"/>
        <end position="82"/>
    </location>
</feature>
<dbReference type="EMBL" id="SRLO01002156">
    <property type="protein sequence ID" value="TNN33702.1"/>
    <property type="molecule type" value="Genomic_DNA"/>
</dbReference>
<evidence type="ECO:0000313" key="2">
    <source>
        <dbReference type="EMBL" id="TNN33702.1"/>
    </source>
</evidence>
<reference evidence="2 3" key="1">
    <citation type="submission" date="2019-03" db="EMBL/GenBank/DDBJ databases">
        <title>First draft genome of Liparis tanakae, snailfish: a comprehensive survey of snailfish specific genes.</title>
        <authorList>
            <person name="Kim W."/>
            <person name="Song I."/>
            <person name="Jeong J.-H."/>
            <person name="Kim D."/>
            <person name="Kim S."/>
            <person name="Ryu S."/>
            <person name="Song J.Y."/>
            <person name="Lee S.K."/>
        </authorList>
    </citation>
    <scope>NUCLEOTIDE SEQUENCE [LARGE SCALE GENOMIC DNA]</scope>
    <source>
        <tissue evidence="2">Muscle</tissue>
    </source>
</reference>
<evidence type="ECO:0000313" key="3">
    <source>
        <dbReference type="Proteomes" id="UP000314294"/>
    </source>
</evidence>
<feature type="compositionally biased region" description="Basic and acidic residues" evidence="1">
    <location>
        <begin position="25"/>
        <end position="35"/>
    </location>
</feature>
<name>A0A4Z2EZM6_9TELE</name>
<evidence type="ECO:0000256" key="1">
    <source>
        <dbReference type="SAM" id="MobiDB-lite"/>
    </source>
</evidence>
<feature type="compositionally biased region" description="Low complexity" evidence="1">
    <location>
        <begin position="61"/>
        <end position="71"/>
    </location>
</feature>
<proteinExistence type="predicted"/>
<accession>A0A4Z2EZM6</accession>